<evidence type="ECO:0000256" key="8">
    <source>
        <dbReference type="ARBA" id="ARBA00033055"/>
    </source>
</evidence>
<feature type="domain" description="HPr" evidence="9">
    <location>
        <begin position="1"/>
        <end position="86"/>
    </location>
</feature>
<gene>
    <name evidence="10" type="ORF">H9872_07785</name>
</gene>
<protein>
    <recommendedName>
        <fullName evidence="3">Phosphocarrier protein HPr</fullName>
    </recommendedName>
    <alternativeName>
        <fullName evidence="8">Histidine-containing protein</fullName>
    </alternativeName>
</protein>
<evidence type="ECO:0000256" key="2">
    <source>
        <dbReference type="ARBA" id="ARBA00004496"/>
    </source>
</evidence>
<evidence type="ECO:0000259" key="9">
    <source>
        <dbReference type="PROSITE" id="PS51350"/>
    </source>
</evidence>
<keyword evidence="4" id="KW-0813">Transport</keyword>
<keyword evidence="7" id="KW-0598">Phosphotransferase system</keyword>
<dbReference type="EMBL" id="JAHLFQ010000180">
    <property type="protein sequence ID" value="MBU3804641.1"/>
    <property type="molecule type" value="Genomic_DNA"/>
</dbReference>
<dbReference type="InterPro" id="IPR000032">
    <property type="entry name" value="HPr-like"/>
</dbReference>
<reference evidence="10" key="2">
    <citation type="submission" date="2021-04" db="EMBL/GenBank/DDBJ databases">
        <authorList>
            <person name="Gilroy R."/>
        </authorList>
    </citation>
    <scope>NUCLEOTIDE SEQUENCE</scope>
    <source>
        <strain evidence="10">B5-657</strain>
    </source>
</reference>
<comment type="function">
    <text evidence="1">General (non sugar-specific) component of the phosphoenolpyruvate-dependent sugar phosphotransferase system (sugar PTS). This major carbohydrate active-transport system catalyzes the phosphorylation of incoming sugar substrates concomitantly with their translocation across the cell membrane. The phosphoryl group from phosphoenolpyruvate (PEP) is transferred to the phosphoryl carrier protein HPr by enzyme I. Phospho-HPr then transfers it to the PTS EIIA domain.</text>
</comment>
<dbReference type="NCBIfam" id="TIGR01003">
    <property type="entry name" value="PTS_HPr_family"/>
    <property type="match status" value="1"/>
</dbReference>
<dbReference type="InterPro" id="IPR050399">
    <property type="entry name" value="HPr"/>
</dbReference>
<dbReference type="PROSITE" id="PS00369">
    <property type="entry name" value="PTS_HPR_HIS"/>
    <property type="match status" value="1"/>
</dbReference>
<evidence type="ECO:0000313" key="11">
    <source>
        <dbReference type="Proteomes" id="UP000824229"/>
    </source>
</evidence>
<dbReference type="InterPro" id="IPR002114">
    <property type="entry name" value="PTS_HPr_Ser_P_site"/>
</dbReference>
<dbReference type="PANTHER" id="PTHR33705">
    <property type="entry name" value="PHOSPHOCARRIER PROTEIN HPR"/>
    <property type="match status" value="1"/>
</dbReference>
<dbReference type="PROSITE" id="PS00589">
    <property type="entry name" value="PTS_HPR_SER"/>
    <property type="match status" value="1"/>
</dbReference>
<name>A0A9E2KDX7_9FIRM</name>
<evidence type="ECO:0000256" key="1">
    <source>
        <dbReference type="ARBA" id="ARBA00003681"/>
    </source>
</evidence>
<dbReference type="AlphaFoldDB" id="A0A9E2KDX7"/>
<keyword evidence="5" id="KW-0963">Cytoplasm</keyword>
<dbReference type="PRINTS" id="PR00107">
    <property type="entry name" value="PHOSPHOCPHPR"/>
</dbReference>
<accession>A0A9E2KDX7</accession>
<dbReference type="SUPFAM" id="SSF55594">
    <property type="entry name" value="HPr-like"/>
    <property type="match status" value="1"/>
</dbReference>
<dbReference type="GO" id="GO:0009401">
    <property type="term" value="P:phosphoenolpyruvate-dependent sugar phosphotransferase system"/>
    <property type="evidence" value="ECO:0007669"/>
    <property type="project" value="UniProtKB-KW"/>
</dbReference>
<dbReference type="GO" id="GO:0005737">
    <property type="term" value="C:cytoplasm"/>
    <property type="evidence" value="ECO:0007669"/>
    <property type="project" value="UniProtKB-SubCell"/>
</dbReference>
<dbReference type="PANTHER" id="PTHR33705:SF1">
    <property type="entry name" value="PHOSPHOCARRIER PROTEIN HPR"/>
    <property type="match status" value="1"/>
</dbReference>
<organism evidence="10 11">
    <name type="scientific">Candidatus Cellulosilyticum pullistercoris</name>
    <dbReference type="NCBI Taxonomy" id="2838521"/>
    <lineage>
        <taxon>Bacteria</taxon>
        <taxon>Bacillati</taxon>
        <taxon>Bacillota</taxon>
        <taxon>Clostridia</taxon>
        <taxon>Lachnospirales</taxon>
        <taxon>Cellulosilyticaceae</taxon>
        <taxon>Cellulosilyticum</taxon>
    </lineage>
</organism>
<evidence type="ECO:0000256" key="5">
    <source>
        <dbReference type="ARBA" id="ARBA00022490"/>
    </source>
</evidence>
<comment type="subcellular location">
    <subcellularLocation>
        <location evidence="2">Cytoplasm</location>
    </subcellularLocation>
</comment>
<proteinExistence type="predicted"/>
<evidence type="ECO:0000256" key="6">
    <source>
        <dbReference type="ARBA" id="ARBA00022597"/>
    </source>
</evidence>
<dbReference type="InterPro" id="IPR001020">
    <property type="entry name" value="PTS_HPr_His_P_site"/>
</dbReference>
<dbReference type="Pfam" id="PF00381">
    <property type="entry name" value="PTS-HPr"/>
    <property type="match status" value="1"/>
</dbReference>
<reference evidence="10" key="1">
    <citation type="journal article" date="2021" name="PeerJ">
        <title>Extensive microbial diversity within the chicken gut microbiome revealed by metagenomics and culture.</title>
        <authorList>
            <person name="Gilroy R."/>
            <person name="Ravi A."/>
            <person name="Getino M."/>
            <person name="Pursley I."/>
            <person name="Horton D.L."/>
            <person name="Alikhan N.F."/>
            <person name="Baker D."/>
            <person name="Gharbi K."/>
            <person name="Hall N."/>
            <person name="Watson M."/>
            <person name="Adriaenssens E.M."/>
            <person name="Foster-Nyarko E."/>
            <person name="Jarju S."/>
            <person name="Secka A."/>
            <person name="Antonio M."/>
            <person name="Oren A."/>
            <person name="Chaudhuri R.R."/>
            <person name="La Ragione R."/>
            <person name="Hildebrand F."/>
            <person name="Pallen M.J."/>
        </authorList>
    </citation>
    <scope>NUCLEOTIDE SEQUENCE</scope>
    <source>
        <strain evidence="10">B5-657</strain>
    </source>
</reference>
<dbReference type="PROSITE" id="PS51350">
    <property type="entry name" value="PTS_HPR_DOM"/>
    <property type="match status" value="1"/>
</dbReference>
<evidence type="ECO:0000313" key="10">
    <source>
        <dbReference type="EMBL" id="MBU3804641.1"/>
    </source>
</evidence>
<dbReference type="InterPro" id="IPR035895">
    <property type="entry name" value="HPr-like_sf"/>
</dbReference>
<evidence type="ECO:0000256" key="7">
    <source>
        <dbReference type="ARBA" id="ARBA00022683"/>
    </source>
</evidence>
<keyword evidence="6" id="KW-0762">Sugar transport</keyword>
<evidence type="ECO:0000256" key="4">
    <source>
        <dbReference type="ARBA" id="ARBA00022448"/>
    </source>
</evidence>
<dbReference type="CDD" id="cd00367">
    <property type="entry name" value="PTS-HPr_like"/>
    <property type="match status" value="1"/>
</dbReference>
<sequence length="86" mass="9108">MTTLNTKLNNAQGLHARPATLFCKEAGQFKSDIKLVCGDKEGNAKSLIALLAMGLTAGAELQVVAEGEDEEAAAKHMADFIATFQE</sequence>
<evidence type="ECO:0000256" key="3">
    <source>
        <dbReference type="ARBA" id="ARBA00020422"/>
    </source>
</evidence>
<dbReference type="Proteomes" id="UP000824229">
    <property type="component" value="Unassembled WGS sequence"/>
</dbReference>
<comment type="caution">
    <text evidence="10">The sequence shown here is derived from an EMBL/GenBank/DDBJ whole genome shotgun (WGS) entry which is preliminary data.</text>
</comment>
<dbReference type="Gene3D" id="3.30.1340.10">
    <property type="entry name" value="HPr-like"/>
    <property type="match status" value="1"/>
</dbReference>